<evidence type="ECO:0000259" key="8">
    <source>
        <dbReference type="PROSITE" id="PS50893"/>
    </source>
</evidence>
<dbReference type="SUPFAM" id="SSF50331">
    <property type="entry name" value="MOP-like"/>
    <property type="match status" value="1"/>
</dbReference>
<dbReference type="Gene3D" id="3.40.50.300">
    <property type="entry name" value="P-loop containing nucleotide triphosphate hydrolases"/>
    <property type="match status" value="1"/>
</dbReference>
<evidence type="ECO:0000256" key="5">
    <source>
        <dbReference type="ARBA" id="ARBA00022741"/>
    </source>
</evidence>
<keyword evidence="7" id="KW-0472">Membrane</keyword>
<dbReference type="PANTHER" id="PTHR43875">
    <property type="entry name" value="MALTODEXTRIN IMPORT ATP-BINDING PROTEIN MSMX"/>
    <property type="match status" value="1"/>
</dbReference>
<evidence type="ECO:0000256" key="4">
    <source>
        <dbReference type="ARBA" id="ARBA00022597"/>
    </source>
</evidence>
<keyword evidence="5" id="KW-0547">Nucleotide-binding</keyword>
<comment type="caution">
    <text evidence="9">The sequence shown here is derived from an EMBL/GenBank/DDBJ whole genome shotgun (WGS) entry which is preliminary data.</text>
</comment>
<evidence type="ECO:0000313" key="10">
    <source>
        <dbReference type="Proteomes" id="UP000247551"/>
    </source>
</evidence>
<sequence>MATIKLTNVIKRFHDIETIHGVNLDLQDGEFVVFVGPSGCGKSTLLRLIAGLEDITDGKLEINGINMNSVAPADRGVAMVFQSYALYPHMTVEENMSFGLRMNGVAPEKIKAQVSDAANILQLNELLDRKPKQLSGGQRQRVAIGRAIVRQPEVFLFDEPLSNLDAELRVDMRIQIAQLHNKLKATMIYVTHDQVEAMTLADKIVVLRAGNVEQVGSPLELYHNPANEFVAGFIGSPKMNFLEGKVVSIDNKDIAVIEIANQTVELEVDCTKVSVNEKVKFGIRPEHVKENTQDADLTLSLDIDVAEHLGGLTYLYGQFEGNKLTIEVSGANLTRNGESVTVGIKKEDCYLFNSRGEALVNRPVPER</sequence>
<accession>A0A318VAC7</accession>
<evidence type="ECO:0000256" key="6">
    <source>
        <dbReference type="ARBA" id="ARBA00022840"/>
    </source>
</evidence>
<dbReference type="GO" id="GO:0016887">
    <property type="term" value="F:ATP hydrolysis activity"/>
    <property type="evidence" value="ECO:0007669"/>
    <property type="project" value="InterPro"/>
</dbReference>
<dbReference type="Gene3D" id="2.40.50.140">
    <property type="entry name" value="Nucleic acid-binding proteins"/>
    <property type="match status" value="1"/>
</dbReference>
<dbReference type="InterPro" id="IPR003593">
    <property type="entry name" value="AAA+_ATPase"/>
</dbReference>
<keyword evidence="1" id="KW-0813">Transport</keyword>
<gene>
    <name evidence="9" type="ORF">DFP75_101666</name>
</gene>
<dbReference type="AlphaFoldDB" id="A0A318VAC7"/>
<dbReference type="InterPro" id="IPR012340">
    <property type="entry name" value="NA-bd_OB-fold"/>
</dbReference>
<dbReference type="CDD" id="cd03301">
    <property type="entry name" value="ABC_MalK_N"/>
    <property type="match status" value="1"/>
</dbReference>
<dbReference type="PROSITE" id="PS50893">
    <property type="entry name" value="ABC_TRANSPORTER_2"/>
    <property type="match status" value="1"/>
</dbReference>
<dbReference type="InterPro" id="IPR003439">
    <property type="entry name" value="ABC_transporter-like_ATP-bd"/>
</dbReference>
<keyword evidence="3" id="KW-0997">Cell inner membrane</keyword>
<evidence type="ECO:0000256" key="3">
    <source>
        <dbReference type="ARBA" id="ARBA00022519"/>
    </source>
</evidence>
<evidence type="ECO:0000313" key="9">
    <source>
        <dbReference type="EMBL" id="PYF84627.1"/>
    </source>
</evidence>
<evidence type="ECO:0000256" key="1">
    <source>
        <dbReference type="ARBA" id="ARBA00022448"/>
    </source>
</evidence>
<dbReference type="GO" id="GO:0015423">
    <property type="term" value="F:ABC-type maltose transporter activity"/>
    <property type="evidence" value="ECO:0007669"/>
    <property type="project" value="TreeGrafter"/>
</dbReference>
<dbReference type="GO" id="GO:1990060">
    <property type="term" value="C:maltose transport complex"/>
    <property type="evidence" value="ECO:0007669"/>
    <property type="project" value="TreeGrafter"/>
</dbReference>
<dbReference type="PROSITE" id="PS00211">
    <property type="entry name" value="ABC_TRANSPORTER_1"/>
    <property type="match status" value="1"/>
</dbReference>
<keyword evidence="4" id="KW-0762">Sugar transport</keyword>
<dbReference type="InterPro" id="IPR015855">
    <property type="entry name" value="ABC_transpr_MalK-like"/>
</dbReference>
<dbReference type="GO" id="GO:0055052">
    <property type="term" value="C:ATP-binding cassette (ABC) transporter complex, substrate-binding subunit-containing"/>
    <property type="evidence" value="ECO:0007669"/>
    <property type="project" value="TreeGrafter"/>
</dbReference>
<keyword evidence="6 9" id="KW-0067">ATP-binding</keyword>
<feature type="domain" description="ABC transporter" evidence="8">
    <location>
        <begin position="4"/>
        <end position="234"/>
    </location>
</feature>
<dbReference type="InterPro" id="IPR047641">
    <property type="entry name" value="ABC_transpr_MalK/UgpC-like"/>
</dbReference>
<dbReference type="InterPro" id="IPR040582">
    <property type="entry name" value="OB_MalK-like"/>
</dbReference>
<name>A0A318VAC7_9GAMM</name>
<dbReference type="SMART" id="SM00382">
    <property type="entry name" value="AAA"/>
    <property type="match status" value="1"/>
</dbReference>
<dbReference type="InterPro" id="IPR017871">
    <property type="entry name" value="ABC_transporter-like_CS"/>
</dbReference>
<dbReference type="FunFam" id="3.40.50.300:FF:000042">
    <property type="entry name" value="Maltose/maltodextrin ABC transporter, ATP-binding protein"/>
    <property type="match status" value="1"/>
</dbReference>
<dbReference type="PANTHER" id="PTHR43875:SF3">
    <property type="entry name" value="MALTOSE_MALTODEXTRIN IMPORT ATP-BINDING PROTEIN MALK"/>
    <property type="match status" value="1"/>
</dbReference>
<dbReference type="GO" id="GO:0005524">
    <property type="term" value="F:ATP binding"/>
    <property type="evidence" value="ECO:0007669"/>
    <property type="project" value="UniProtKB-KW"/>
</dbReference>
<dbReference type="NCBIfam" id="NF008653">
    <property type="entry name" value="PRK11650.1"/>
    <property type="match status" value="1"/>
</dbReference>
<dbReference type="EMBL" id="QKLW01000001">
    <property type="protein sequence ID" value="PYF84627.1"/>
    <property type="molecule type" value="Genomic_DNA"/>
</dbReference>
<dbReference type="Gene3D" id="2.40.50.100">
    <property type="match status" value="1"/>
</dbReference>
<keyword evidence="2" id="KW-1003">Cell membrane</keyword>
<keyword evidence="10" id="KW-1185">Reference proteome</keyword>
<reference evidence="9 10" key="1">
    <citation type="submission" date="2018-06" db="EMBL/GenBank/DDBJ databases">
        <title>Genomic Encyclopedia of Type Strains, Phase III (KMG-III): the genomes of soil and plant-associated and newly described type strains.</title>
        <authorList>
            <person name="Whitman W."/>
        </authorList>
    </citation>
    <scope>NUCLEOTIDE SEQUENCE [LARGE SCALE GENOMIC DNA]</scope>
    <source>
        <strain evidence="9 10">CECT 7730</strain>
    </source>
</reference>
<dbReference type="Proteomes" id="UP000247551">
    <property type="component" value="Unassembled WGS sequence"/>
</dbReference>
<evidence type="ECO:0000256" key="7">
    <source>
        <dbReference type="ARBA" id="ARBA00023136"/>
    </source>
</evidence>
<dbReference type="Pfam" id="PF00005">
    <property type="entry name" value="ABC_tran"/>
    <property type="match status" value="1"/>
</dbReference>
<organism evidence="9 10">
    <name type="scientific">Marinomonas alcarazii</name>
    <dbReference type="NCBI Taxonomy" id="491949"/>
    <lineage>
        <taxon>Bacteria</taxon>
        <taxon>Pseudomonadati</taxon>
        <taxon>Pseudomonadota</taxon>
        <taxon>Gammaproteobacteria</taxon>
        <taxon>Oceanospirillales</taxon>
        <taxon>Oceanospirillaceae</taxon>
        <taxon>Marinomonas</taxon>
    </lineage>
</organism>
<proteinExistence type="predicted"/>
<protein>
    <submittedName>
        <fullName evidence="9">Carbohydrate ABC transporter ATP-binding protein (CUT1 family)</fullName>
    </submittedName>
</protein>
<dbReference type="RefSeq" id="WP_110572193.1">
    <property type="nucleotide sequence ID" value="NZ_QKLW01000001.1"/>
</dbReference>
<dbReference type="InterPro" id="IPR027417">
    <property type="entry name" value="P-loop_NTPase"/>
</dbReference>
<dbReference type="Pfam" id="PF17912">
    <property type="entry name" value="OB_MalK"/>
    <property type="match status" value="1"/>
</dbReference>
<evidence type="ECO:0000256" key="2">
    <source>
        <dbReference type="ARBA" id="ARBA00022475"/>
    </source>
</evidence>
<dbReference type="InterPro" id="IPR008995">
    <property type="entry name" value="Mo/tungstate-bd_C_term_dom"/>
</dbReference>
<dbReference type="SUPFAM" id="SSF52540">
    <property type="entry name" value="P-loop containing nucleoside triphosphate hydrolases"/>
    <property type="match status" value="1"/>
</dbReference>